<dbReference type="GO" id="GO:0006313">
    <property type="term" value="P:DNA transposition"/>
    <property type="evidence" value="ECO:0007669"/>
    <property type="project" value="InterPro"/>
</dbReference>
<organism evidence="2 3">
    <name type="scientific">Roseibacillus persicicus</name>
    <dbReference type="NCBI Taxonomy" id="454148"/>
    <lineage>
        <taxon>Bacteria</taxon>
        <taxon>Pseudomonadati</taxon>
        <taxon>Verrucomicrobiota</taxon>
        <taxon>Verrucomicrobiia</taxon>
        <taxon>Verrucomicrobiales</taxon>
        <taxon>Verrucomicrobiaceae</taxon>
        <taxon>Roseibacillus</taxon>
    </lineage>
</organism>
<dbReference type="Pfam" id="PF01797">
    <property type="entry name" value="Y1_Tnp"/>
    <property type="match status" value="1"/>
</dbReference>
<dbReference type="AlphaFoldDB" id="A0A918WR01"/>
<evidence type="ECO:0000313" key="2">
    <source>
        <dbReference type="EMBL" id="GHC66125.1"/>
    </source>
</evidence>
<sequence length="95" mass="10978">MPNHAHVLIKQGEECKLGDIVRRWKGSSSRKINLALKREGSLWGKDYFDRVIRDDEHFWNAVSYIHRNPVRAGLVTEAADWPYSSLGYGWPLPQS</sequence>
<dbReference type="GO" id="GO:0043565">
    <property type="term" value="F:sequence-specific DNA binding"/>
    <property type="evidence" value="ECO:0007669"/>
    <property type="project" value="TreeGrafter"/>
</dbReference>
<evidence type="ECO:0000259" key="1">
    <source>
        <dbReference type="Pfam" id="PF01797"/>
    </source>
</evidence>
<dbReference type="InterPro" id="IPR036515">
    <property type="entry name" value="Transposase_17_sf"/>
</dbReference>
<protein>
    <recommendedName>
        <fullName evidence="1">Transposase IS200-like domain-containing protein</fullName>
    </recommendedName>
</protein>
<keyword evidence="3" id="KW-1185">Reference proteome</keyword>
<dbReference type="PANTHER" id="PTHR36966:SF1">
    <property type="entry name" value="REP-ASSOCIATED TYROSINE TRANSPOSASE"/>
    <property type="match status" value="1"/>
</dbReference>
<reference evidence="2" key="1">
    <citation type="journal article" date="2014" name="Int. J. Syst. Evol. Microbiol.">
        <title>Complete genome sequence of Corynebacterium casei LMG S-19264T (=DSM 44701T), isolated from a smear-ripened cheese.</title>
        <authorList>
            <consortium name="US DOE Joint Genome Institute (JGI-PGF)"/>
            <person name="Walter F."/>
            <person name="Albersmeier A."/>
            <person name="Kalinowski J."/>
            <person name="Ruckert C."/>
        </authorList>
    </citation>
    <scope>NUCLEOTIDE SEQUENCE</scope>
    <source>
        <strain evidence="2">KCTC 12988</strain>
    </source>
</reference>
<dbReference type="PANTHER" id="PTHR36966">
    <property type="entry name" value="REP-ASSOCIATED TYROSINE TRANSPOSASE"/>
    <property type="match status" value="1"/>
</dbReference>
<gene>
    <name evidence="2" type="ORF">GCM10007100_37460</name>
</gene>
<feature type="domain" description="Transposase IS200-like" evidence="1">
    <location>
        <begin position="1"/>
        <end position="67"/>
    </location>
</feature>
<reference evidence="2" key="2">
    <citation type="submission" date="2020-09" db="EMBL/GenBank/DDBJ databases">
        <authorList>
            <person name="Sun Q."/>
            <person name="Kim S."/>
        </authorList>
    </citation>
    <scope>NUCLEOTIDE SEQUENCE</scope>
    <source>
        <strain evidence="2">KCTC 12988</strain>
    </source>
</reference>
<accession>A0A918WR01</accession>
<dbReference type="EMBL" id="BMXI01000020">
    <property type="protein sequence ID" value="GHC66125.1"/>
    <property type="molecule type" value="Genomic_DNA"/>
</dbReference>
<dbReference type="InterPro" id="IPR002686">
    <property type="entry name" value="Transposase_17"/>
</dbReference>
<dbReference type="Proteomes" id="UP000644507">
    <property type="component" value="Unassembled WGS sequence"/>
</dbReference>
<proteinExistence type="predicted"/>
<evidence type="ECO:0000313" key="3">
    <source>
        <dbReference type="Proteomes" id="UP000644507"/>
    </source>
</evidence>
<comment type="caution">
    <text evidence="2">The sequence shown here is derived from an EMBL/GenBank/DDBJ whole genome shotgun (WGS) entry which is preliminary data.</text>
</comment>
<name>A0A918WR01_9BACT</name>
<dbReference type="NCBIfam" id="NF047646">
    <property type="entry name" value="REP_Tyr_transpos"/>
    <property type="match status" value="1"/>
</dbReference>
<dbReference type="InterPro" id="IPR052715">
    <property type="entry name" value="RAYT_transposase"/>
</dbReference>
<dbReference type="Gene3D" id="3.30.70.1290">
    <property type="entry name" value="Transposase IS200-like"/>
    <property type="match status" value="1"/>
</dbReference>
<dbReference type="SUPFAM" id="SSF143422">
    <property type="entry name" value="Transposase IS200-like"/>
    <property type="match status" value="1"/>
</dbReference>
<dbReference type="GO" id="GO:0004803">
    <property type="term" value="F:transposase activity"/>
    <property type="evidence" value="ECO:0007669"/>
    <property type="project" value="InterPro"/>
</dbReference>